<dbReference type="EMBL" id="CP013065">
    <property type="protein sequence ID" value="ALM12860.1"/>
    <property type="molecule type" value="Genomic_DNA"/>
</dbReference>
<protein>
    <recommendedName>
        <fullName evidence="1">IrrE N-terminal-like domain-containing protein</fullName>
    </recommendedName>
</protein>
<accession>A0A0S1SK55</accession>
<dbReference type="PANTHER" id="PTHR43236">
    <property type="entry name" value="ANTITOXIN HIGA1"/>
    <property type="match status" value="1"/>
</dbReference>
<evidence type="ECO:0000259" key="1">
    <source>
        <dbReference type="Pfam" id="PF06114"/>
    </source>
</evidence>
<dbReference type="Gene3D" id="1.10.10.2910">
    <property type="match status" value="1"/>
</dbReference>
<accession>A0A0S1SQY4</accession>
<dbReference type="InterPro" id="IPR010359">
    <property type="entry name" value="IrrE_HExxH"/>
</dbReference>
<dbReference type="KEGG" id="prf:PeribacterA2_0158"/>
<reference evidence="3" key="1">
    <citation type="submission" date="2015-10" db="EMBL/GenBank/DDBJ databases">
        <title>Analysis of five complete genome sequences for members of the class Peribacteria in the recently recognized Peregrinibacteria bacterial phylum.</title>
        <authorList>
            <person name="Anantharaman K."/>
            <person name="Brown C.T."/>
            <person name="Burstein D."/>
            <person name="Castelle C.J."/>
            <person name="Probst A.J."/>
            <person name="Thomas B.C."/>
            <person name="Williams K.H."/>
            <person name="Banfield J.F."/>
        </authorList>
    </citation>
    <scope>NUCLEOTIDE SEQUENCE [LARGE SCALE GENOMIC DNA]</scope>
</reference>
<accession>A0A0S1STZ9</accession>
<reference evidence="2 3" key="2">
    <citation type="journal article" date="2016" name="PeerJ">
        <title>Analysis of five complete genome sequences for members of the class Peribacteria in the recently recognized Peregrinibacteria bacterial phylum.</title>
        <authorList>
            <person name="Anantharaman K."/>
            <person name="Brown C.T."/>
            <person name="Burstein D."/>
            <person name="Castelle C.J."/>
            <person name="Probst A.J."/>
            <person name="Thomas B.C."/>
            <person name="Williams K.H."/>
            <person name="Banfield J.F."/>
        </authorList>
    </citation>
    <scope>NUCLEOTIDE SEQUENCE [LARGE SCALE GENOMIC DNA]</scope>
    <source>
        <strain evidence="2">RIFOXYD1_FULL_PER-ii_59_16</strain>
    </source>
</reference>
<proteinExistence type="predicted"/>
<feature type="domain" description="IrrE N-terminal-like" evidence="1">
    <location>
        <begin position="44"/>
        <end position="173"/>
    </location>
</feature>
<dbReference type="Pfam" id="PF06114">
    <property type="entry name" value="Peptidase_M78"/>
    <property type="match status" value="1"/>
</dbReference>
<dbReference type="AlphaFoldDB" id="A0A0S1SK55"/>
<evidence type="ECO:0000313" key="2">
    <source>
        <dbReference type="EMBL" id="ALM12860.1"/>
    </source>
</evidence>
<dbReference type="InterPro" id="IPR052345">
    <property type="entry name" value="Rad_response_metalloprotease"/>
</dbReference>
<accession>A0A0S1SG12</accession>
<name>A0A0S1SK55_9BACT</name>
<accession>A0A0S1SPU1</accession>
<gene>
    <name evidence="2" type="ORF">PeribacterD1_0158</name>
</gene>
<sequence>MNVRFFAHMTAILSPRYDMAKDKAAEILRQYEIEEPIIPITRLAEKHGLTVKVLQFPETLRDVAGFFDPEQKIIFVNRADPPNRQTFTIAHELGHFILGHKPNEYGVLPRYPRPKEDNPIEKEANCFAASLLVPLDMLKKIMKQYSLNKTDADQELLAGIFGVSTDVIKFRLKWI</sequence>
<evidence type="ECO:0000313" key="3">
    <source>
        <dbReference type="Proteomes" id="UP000069135"/>
    </source>
</evidence>
<dbReference type="PANTHER" id="PTHR43236:SF2">
    <property type="entry name" value="BLL0069 PROTEIN"/>
    <property type="match status" value="1"/>
</dbReference>
<dbReference type="STRING" id="1735162.PeribacterB2_0158"/>
<organism evidence="2 3">
    <name type="scientific">Candidatus Peribacter riflensis</name>
    <dbReference type="NCBI Taxonomy" id="1735162"/>
    <lineage>
        <taxon>Bacteria</taxon>
        <taxon>Candidatus Peregrinibacteriota</taxon>
        <taxon>Candidatus Peribacteria</taxon>
        <taxon>Candidatus Peribacterales</taxon>
        <taxon>Candidatus Peribacteraceae</taxon>
        <taxon>Candidatus Peribacter</taxon>
    </lineage>
</organism>
<dbReference type="Proteomes" id="UP000069135">
    <property type="component" value="Chromosome"/>
</dbReference>